<comment type="caution">
    <text evidence="1">The sequence shown here is derived from an EMBL/GenBank/DDBJ whole genome shotgun (WGS) entry which is preliminary data.</text>
</comment>
<proteinExistence type="predicted"/>
<dbReference type="AlphaFoldDB" id="A0A9P0LXX9"/>
<sequence>MSIDNIVSGFRATGIYPSNKEVIPLYAYAPSLPTYRPPETTTAQNTENNIQEWEAEDYIPLALLQATARKIEQIRLPIHLHNT</sequence>
<keyword evidence="2" id="KW-1185">Reference proteome</keyword>
<gene>
    <name evidence="1" type="ORF">ACAOBT_LOCUS25795</name>
</gene>
<organism evidence="1 2">
    <name type="scientific">Acanthoscelides obtectus</name>
    <name type="common">Bean weevil</name>
    <name type="synonym">Bruchus obtectus</name>
    <dbReference type="NCBI Taxonomy" id="200917"/>
    <lineage>
        <taxon>Eukaryota</taxon>
        <taxon>Metazoa</taxon>
        <taxon>Ecdysozoa</taxon>
        <taxon>Arthropoda</taxon>
        <taxon>Hexapoda</taxon>
        <taxon>Insecta</taxon>
        <taxon>Pterygota</taxon>
        <taxon>Neoptera</taxon>
        <taxon>Endopterygota</taxon>
        <taxon>Coleoptera</taxon>
        <taxon>Polyphaga</taxon>
        <taxon>Cucujiformia</taxon>
        <taxon>Chrysomeloidea</taxon>
        <taxon>Chrysomelidae</taxon>
        <taxon>Bruchinae</taxon>
        <taxon>Bruchini</taxon>
        <taxon>Acanthoscelides</taxon>
    </lineage>
</organism>
<dbReference type="Proteomes" id="UP001152888">
    <property type="component" value="Unassembled WGS sequence"/>
</dbReference>
<name>A0A9P0LXX9_ACAOB</name>
<evidence type="ECO:0000313" key="2">
    <source>
        <dbReference type="Proteomes" id="UP001152888"/>
    </source>
</evidence>
<dbReference type="EMBL" id="CAKOFQ010007422">
    <property type="protein sequence ID" value="CAH2000792.1"/>
    <property type="molecule type" value="Genomic_DNA"/>
</dbReference>
<protein>
    <submittedName>
        <fullName evidence="1">Uncharacterized protein</fullName>
    </submittedName>
</protein>
<dbReference type="OrthoDB" id="10071617at2759"/>
<accession>A0A9P0LXX9</accession>
<reference evidence="1" key="1">
    <citation type="submission" date="2022-03" db="EMBL/GenBank/DDBJ databases">
        <authorList>
            <person name="Sayadi A."/>
        </authorList>
    </citation>
    <scope>NUCLEOTIDE SEQUENCE</scope>
</reference>
<evidence type="ECO:0000313" key="1">
    <source>
        <dbReference type="EMBL" id="CAH2000792.1"/>
    </source>
</evidence>